<evidence type="ECO:0000313" key="6">
    <source>
        <dbReference type="EMBL" id="QHV94142.1"/>
    </source>
</evidence>
<dbReference type="PROSITE" id="PS00059">
    <property type="entry name" value="ADH_ZINC"/>
    <property type="match status" value="1"/>
</dbReference>
<dbReference type="InterPro" id="IPR002328">
    <property type="entry name" value="ADH_Zn_CS"/>
</dbReference>
<keyword evidence="7" id="KW-1185">Reference proteome</keyword>
<dbReference type="InterPro" id="IPR036291">
    <property type="entry name" value="NAD(P)-bd_dom_sf"/>
</dbReference>
<dbReference type="InterPro" id="IPR020843">
    <property type="entry name" value="ER"/>
</dbReference>
<proteinExistence type="inferred from homology"/>
<dbReference type="InterPro" id="IPR011032">
    <property type="entry name" value="GroES-like_sf"/>
</dbReference>
<dbReference type="GO" id="GO:0016616">
    <property type="term" value="F:oxidoreductase activity, acting on the CH-OH group of donors, NAD or NADP as acceptor"/>
    <property type="evidence" value="ECO:0007669"/>
    <property type="project" value="UniProtKB-ARBA"/>
</dbReference>
<gene>
    <name evidence="6" type="ORF">GJR95_03455</name>
</gene>
<dbReference type="Gene3D" id="3.40.50.720">
    <property type="entry name" value="NAD(P)-binding Rossmann-like Domain"/>
    <property type="match status" value="1"/>
</dbReference>
<dbReference type="PANTHER" id="PTHR43401:SF2">
    <property type="entry name" value="L-THREONINE 3-DEHYDROGENASE"/>
    <property type="match status" value="1"/>
</dbReference>
<keyword evidence="1 4" id="KW-0479">Metal-binding</keyword>
<dbReference type="Gene3D" id="3.90.180.10">
    <property type="entry name" value="Medium-chain alcohol dehydrogenases, catalytic domain"/>
    <property type="match status" value="1"/>
</dbReference>
<dbReference type="Pfam" id="PF00107">
    <property type="entry name" value="ADH_zinc_N"/>
    <property type="match status" value="1"/>
</dbReference>
<keyword evidence="2 4" id="KW-0862">Zinc</keyword>
<evidence type="ECO:0000256" key="1">
    <source>
        <dbReference type="ARBA" id="ARBA00022723"/>
    </source>
</evidence>
<evidence type="ECO:0000313" key="7">
    <source>
        <dbReference type="Proteomes" id="UP000464577"/>
    </source>
</evidence>
<dbReference type="EMBL" id="CP045997">
    <property type="protein sequence ID" value="QHV94142.1"/>
    <property type="molecule type" value="Genomic_DNA"/>
</dbReference>
<dbReference type="InterPro" id="IPR013154">
    <property type="entry name" value="ADH-like_N"/>
</dbReference>
<dbReference type="InterPro" id="IPR013149">
    <property type="entry name" value="ADH-like_C"/>
</dbReference>
<name>A0A6P1VPU5_9BACT</name>
<evidence type="ECO:0000256" key="2">
    <source>
        <dbReference type="ARBA" id="ARBA00022833"/>
    </source>
</evidence>
<dbReference type="RefSeq" id="WP_162384563.1">
    <property type="nucleotide sequence ID" value="NZ_CP045997.1"/>
</dbReference>
<accession>A0A6P1VPU5</accession>
<keyword evidence="3" id="KW-0560">Oxidoreductase</keyword>
<dbReference type="SMART" id="SM00829">
    <property type="entry name" value="PKS_ER"/>
    <property type="match status" value="1"/>
</dbReference>
<dbReference type="Pfam" id="PF08240">
    <property type="entry name" value="ADH_N"/>
    <property type="match status" value="1"/>
</dbReference>
<comment type="similarity">
    <text evidence="4">Belongs to the zinc-containing alcohol dehydrogenase family.</text>
</comment>
<dbReference type="GO" id="GO:0008270">
    <property type="term" value="F:zinc ion binding"/>
    <property type="evidence" value="ECO:0007669"/>
    <property type="project" value="InterPro"/>
</dbReference>
<dbReference type="SUPFAM" id="SSF51735">
    <property type="entry name" value="NAD(P)-binding Rossmann-fold domains"/>
    <property type="match status" value="1"/>
</dbReference>
<evidence type="ECO:0000256" key="3">
    <source>
        <dbReference type="ARBA" id="ARBA00023002"/>
    </source>
</evidence>
<evidence type="ECO:0000259" key="5">
    <source>
        <dbReference type="SMART" id="SM00829"/>
    </source>
</evidence>
<dbReference type="Proteomes" id="UP000464577">
    <property type="component" value="Chromosome"/>
</dbReference>
<evidence type="ECO:0000256" key="4">
    <source>
        <dbReference type="RuleBase" id="RU361277"/>
    </source>
</evidence>
<sequence>MKAAYYTGNQQFVVKETTPEPLYPGMVRLKVAYCGVCGTDVHIYHGKMDQRVRMPQVIGHEVSGEIAEIGAGVTGWKVGDRVAVRPLQPGIEDPSDNGQRHIGKNLKFIGIDTSGGMQAYWNVPAYTLHRLPDNLSLQLGALAEPLAVACHDVRMSQLKSGENAIIIGGGPIGLLIALVARNRGANILISEPNPTRLALCRSLAIPAVNPLDDDLTKKVETFTNGAMADVVFEVSGVAAGVQTMTQLVRARGRIVMVAIHSEPKTIDLFRFFWRELQLIGARVYEPEDFDEAIELAASGKLPLDQLVTQISPLDEIQRVFETIDNNPAGMKYLLKCAEL</sequence>
<dbReference type="SUPFAM" id="SSF50129">
    <property type="entry name" value="GroES-like"/>
    <property type="match status" value="1"/>
</dbReference>
<feature type="domain" description="Enoyl reductase (ER)" evidence="5">
    <location>
        <begin position="8"/>
        <end position="303"/>
    </location>
</feature>
<dbReference type="PANTHER" id="PTHR43401">
    <property type="entry name" value="L-THREONINE 3-DEHYDROGENASE"/>
    <property type="match status" value="1"/>
</dbReference>
<dbReference type="KEGG" id="senf:GJR95_03455"/>
<dbReference type="InterPro" id="IPR050129">
    <property type="entry name" value="Zn_alcohol_dh"/>
</dbReference>
<dbReference type="AlphaFoldDB" id="A0A6P1VPU5"/>
<protein>
    <submittedName>
        <fullName evidence="6">Alcohol dehydrogenase catalytic domain-containing protein</fullName>
    </submittedName>
</protein>
<organism evidence="6 7">
    <name type="scientific">Spirosoma endbachense</name>
    <dbReference type="NCBI Taxonomy" id="2666025"/>
    <lineage>
        <taxon>Bacteria</taxon>
        <taxon>Pseudomonadati</taxon>
        <taxon>Bacteroidota</taxon>
        <taxon>Cytophagia</taxon>
        <taxon>Cytophagales</taxon>
        <taxon>Cytophagaceae</taxon>
        <taxon>Spirosoma</taxon>
    </lineage>
</organism>
<reference evidence="6 7" key="1">
    <citation type="submission" date="2019-11" db="EMBL/GenBank/DDBJ databases">
        <title>Spirosoma endbachense sp. nov., isolated from a natural salt meadow.</title>
        <authorList>
            <person name="Rojas J."/>
            <person name="Ambika Manirajan B."/>
            <person name="Ratering S."/>
            <person name="Suarez C."/>
            <person name="Geissler-Plaum R."/>
            <person name="Schnell S."/>
        </authorList>
    </citation>
    <scope>NUCLEOTIDE SEQUENCE [LARGE SCALE GENOMIC DNA]</scope>
    <source>
        <strain evidence="6 7">I-24</strain>
    </source>
</reference>
<comment type="cofactor">
    <cofactor evidence="4">
        <name>Zn(2+)</name>
        <dbReference type="ChEBI" id="CHEBI:29105"/>
    </cofactor>
</comment>